<organism evidence="6 7">
    <name type="scientific">Triparma columacea</name>
    <dbReference type="NCBI Taxonomy" id="722753"/>
    <lineage>
        <taxon>Eukaryota</taxon>
        <taxon>Sar</taxon>
        <taxon>Stramenopiles</taxon>
        <taxon>Ochrophyta</taxon>
        <taxon>Bolidophyceae</taxon>
        <taxon>Parmales</taxon>
        <taxon>Triparmaceae</taxon>
        <taxon>Triparma</taxon>
    </lineage>
</organism>
<dbReference type="InterPro" id="IPR018247">
    <property type="entry name" value="EF_Hand_1_Ca_BS"/>
</dbReference>
<name>A0A9W7LAH9_9STRA</name>
<keyword evidence="2" id="KW-0677">Repeat</keyword>
<dbReference type="InterPro" id="IPR002048">
    <property type="entry name" value="EF_hand_dom"/>
</dbReference>
<evidence type="ECO:0000256" key="3">
    <source>
        <dbReference type="ARBA" id="ARBA00022837"/>
    </source>
</evidence>
<evidence type="ECO:0000256" key="1">
    <source>
        <dbReference type="ARBA" id="ARBA00022723"/>
    </source>
</evidence>
<reference evidence="7" key="1">
    <citation type="journal article" date="2023" name="Commun. Biol.">
        <title>Genome analysis of Parmales, the sister group of diatoms, reveals the evolutionary specialization of diatoms from phago-mixotrophs to photoautotrophs.</title>
        <authorList>
            <person name="Ban H."/>
            <person name="Sato S."/>
            <person name="Yoshikawa S."/>
            <person name="Yamada K."/>
            <person name="Nakamura Y."/>
            <person name="Ichinomiya M."/>
            <person name="Sato N."/>
            <person name="Blanc-Mathieu R."/>
            <person name="Endo H."/>
            <person name="Kuwata A."/>
            <person name="Ogata H."/>
        </authorList>
    </citation>
    <scope>NUCLEOTIDE SEQUENCE [LARGE SCALE GENOMIC DNA]</scope>
</reference>
<dbReference type="InterPro" id="IPR011992">
    <property type="entry name" value="EF-hand-dom_pair"/>
</dbReference>
<evidence type="ECO:0000313" key="7">
    <source>
        <dbReference type="Proteomes" id="UP001165065"/>
    </source>
</evidence>
<evidence type="ECO:0000259" key="5">
    <source>
        <dbReference type="PROSITE" id="PS50222"/>
    </source>
</evidence>
<dbReference type="OrthoDB" id="193235at2759"/>
<dbReference type="PROSITE" id="PS00018">
    <property type="entry name" value="EF_HAND_1"/>
    <property type="match status" value="2"/>
</dbReference>
<keyword evidence="7" id="KW-1185">Reference proteome</keyword>
<dbReference type="EMBL" id="BRYA01000158">
    <property type="protein sequence ID" value="GMI41794.1"/>
    <property type="molecule type" value="Genomic_DNA"/>
</dbReference>
<dbReference type="PANTHER" id="PTHR45942">
    <property type="entry name" value="PROTEIN PHOSPATASE 3 REGULATORY SUBUNIT B ALPHA ISOFORM TYPE 1"/>
    <property type="match status" value="1"/>
</dbReference>
<dbReference type="AlphaFoldDB" id="A0A9W7LAH9"/>
<keyword evidence="1" id="KW-0479">Metal-binding</keyword>
<accession>A0A9W7LAH9</accession>
<dbReference type="SUPFAM" id="SSF47473">
    <property type="entry name" value="EF-hand"/>
    <property type="match status" value="1"/>
</dbReference>
<evidence type="ECO:0000256" key="2">
    <source>
        <dbReference type="ARBA" id="ARBA00022737"/>
    </source>
</evidence>
<protein>
    <recommendedName>
        <fullName evidence="5">EF-hand domain-containing protein</fullName>
    </recommendedName>
</protein>
<keyword evidence="3" id="KW-0106">Calcium</keyword>
<comment type="caution">
    <text evidence="6">The sequence shown here is derived from an EMBL/GenBank/DDBJ whole genome shotgun (WGS) entry which is preliminary data.</text>
</comment>
<dbReference type="Gene3D" id="1.10.238.10">
    <property type="entry name" value="EF-hand"/>
    <property type="match status" value="1"/>
</dbReference>
<dbReference type="PROSITE" id="PS50222">
    <property type="entry name" value="EF_HAND_2"/>
    <property type="match status" value="1"/>
</dbReference>
<sequence>MGDTKKKKEKKGKTGKKNDKENFTAAGSASAAMKLMSTKYAKIDVENDDLDGKTYLIKGERGRKKLFGGKNTAPMQNHFIGGARGMIDGMDAYTHLTAFEIKLEEGWWWKLPNRKHRFMWRVETLPDEYNKTVKNKDWMKTASRSQKISEWIDYYLGKRIKLKYCYHPYKLTFDYLGFKEMETIKMYWVFNKVDRDGSGIIDSLEWLMYLDVERTEFNEKIFAIVDFDGSGEMDYREFCMCCWNYASATPNDLVNLAFFLYSTDGVTMKQVEVMKMLEHIFGKKKLESNAQARKIKLQLMVMCEEYLGIDLSQFGEYAKKHMTLLEPCFDFQRRLRHKCLGSRFWKRQMKRRKKKFEGKTWTDIYEDLRDVAADEIKRAEDYRKKKKLRSLQNRVKMGFFKTPPKEVKKVKVRKAKKPKMLTKLLRQKERYEVLNELYADVNLKELAERNRAITEEAVRLREQGEFGGAPSIDEIAVNIEGTHRLNFMGLTELEQLREETIRKSKAKDAVVKEELGKEMHEHKVRGLFDYEETKDGDAEVKKERAKKRELRKTVAGFSVTEAEKAKRGVVALFGGG</sequence>
<evidence type="ECO:0000256" key="4">
    <source>
        <dbReference type="SAM" id="MobiDB-lite"/>
    </source>
</evidence>
<feature type="domain" description="EF-hand" evidence="5">
    <location>
        <begin position="181"/>
        <end position="216"/>
    </location>
</feature>
<dbReference type="CDD" id="cd00051">
    <property type="entry name" value="EFh"/>
    <property type="match status" value="1"/>
</dbReference>
<gene>
    <name evidence="6" type="ORF">TrCOL_g3698</name>
</gene>
<dbReference type="GO" id="GO:0005509">
    <property type="term" value="F:calcium ion binding"/>
    <property type="evidence" value="ECO:0007669"/>
    <property type="project" value="InterPro"/>
</dbReference>
<feature type="region of interest" description="Disordered" evidence="4">
    <location>
        <begin position="1"/>
        <end position="24"/>
    </location>
</feature>
<evidence type="ECO:0000313" key="6">
    <source>
        <dbReference type="EMBL" id="GMI41794.1"/>
    </source>
</evidence>
<proteinExistence type="predicted"/>
<dbReference type="Proteomes" id="UP001165065">
    <property type="component" value="Unassembled WGS sequence"/>
</dbReference>